<dbReference type="InParanoid" id="A0A1B6P9B6"/>
<organism evidence="2 3">
    <name type="scientific">Sorghum bicolor</name>
    <name type="common">Sorghum</name>
    <name type="synonym">Sorghum vulgare</name>
    <dbReference type="NCBI Taxonomy" id="4558"/>
    <lineage>
        <taxon>Eukaryota</taxon>
        <taxon>Viridiplantae</taxon>
        <taxon>Streptophyta</taxon>
        <taxon>Embryophyta</taxon>
        <taxon>Tracheophyta</taxon>
        <taxon>Spermatophyta</taxon>
        <taxon>Magnoliopsida</taxon>
        <taxon>Liliopsida</taxon>
        <taxon>Poales</taxon>
        <taxon>Poaceae</taxon>
        <taxon>PACMAD clade</taxon>
        <taxon>Panicoideae</taxon>
        <taxon>Andropogonodae</taxon>
        <taxon>Andropogoneae</taxon>
        <taxon>Sorghinae</taxon>
        <taxon>Sorghum</taxon>
    </lineage>
</organism>
<reference evidence="2 3" key="1">
    <citation type="journal article" date="2009" name="Nature">
        <title>The Sorghum bicolor genome and the diversification of grasses.</title>
        <authorList>
            <person name="Paterson A.H."/>
            <person name="Bowers J.E."/>
            <person name="Bruggmann R."/>
            <person name="Dubchak I."/>
            <person name="Grimwood J."/>
            <person name="Gundlach H."/>
            <person name="Haberer G."/>
            <person name="Hellsten U."/>
            <person name="Mitros T."/>
            <person name="Poliakov A."/>
            <person name="Schmutz J."/>
            <person name="Spannagl M."/>
            <person name="Tang H."/>
            <person name="Wang X."/>
            <person name="Wicker T."/>
            <person name="Bharti A.K."/>
            <person name="Chapman J."/>
            <person name="Feltus F.A."/>
            <person name="Gowik U."/>
            <person name="Grigoriev I.V."/>
            <person name="Lyons E."/>
            <person name="Maher C.A."/>
            <person name="Martis M."/>
            <person name="Narechania A."/>
            <person name="Otillar R.P."/>
            <person name="Penning B.W."/>
            <person name="Salamov A.A."/>
            <person name="Wang Y."/>
            <person name="Zhang L."/>
            <person name="Carpita N.C."/>
            <person name="Freeling M."/>
            <person name="Gingle A.R."/>
            <person name="Hash C.T."/>
            <person name="Keller B."/>
            <person name="Klein P."/>
            <person name="Kresovich S."/>
            <person name="McCann M.C."/>
            <person name="Ming R."/>
            <person name="Peterson D.G."/>
            <person name="Mehboob-ur-Rahman"/>
            <person name="Ware D."/>
            <person name="Westhoff P."/>
            <person name="Mayer K.F."/>
            <person name="Messing J."/>
            <person name="Rokhsar D.S."/>
        </authorList>
    </citation>
    <scope>NUCLEOTIDE SEQUENCE [LARGE SCALE GENOMIC DNA]</scope>
    <source>
        <strain evidence="3">cv. BTx623</strain>
    </source>
</reference>
<name>A0A1B6P9B6_SORBI</name>
<evidence type="ECO:0000256" key="1">
    <source>
        <dbReference type="SAM" id="MobiDB-lite"/>
    </source>
</evidence>
<dbReference type="Gramene" id="OQU78110">
    <property type="protein sequence ID" value="OQU78110"/>
    <property type="gene ID" value="SORBI_3009G156100"/>
</dbReference>
<dbReference type="Gramene" id="KXG22115">
    <property type="protein sequence ID" value="KXG22115"/>
    <property type="gene ID" value="SORBI_3009G156100"/>
</dbReference>
<protein>
    <submittedName>
        <fullName evidence="2">Uncharacterized protein</fullName>
    </submittedName>
</protein>
<accession>A0A1B6P9B6</accession>
<evidence type="ECO:0000313" key="2">
    <source>
        <dbReference type="EMBL" id="KXG22115.1"/>
    </source>
</evidence>
<dbReference type="EMBL" id="CM000768">
    <property type="protein sequence ID" value="OQU78111.1"/>
    <property type="molecule type" value="Genomic_DNA"/>
</dbReference>
<gene>
    <name evidence="2" type="ORF">SORBI_3009G156100</name>
</gene>
<dbReference type="AlphaFoldDB" id="A0A1B6P9B6"/>
<dbReference type="EMBL" id="CM000768">
    <property type="protein sequence ID" value="KXG22115.1"/>
    <property type="molecule type" value="Genomic_DNA"/>
</dbReference>
<dbReference type="Gramene" id="OQU78111">
    <property type="protein sequence ID" value="OQU78111"/>
    <property type="gene ID" value="SORBI_3009G156100"/>
</dbReference>
<proteinExistence type="predicted"/>
<dbReference type="EMBL" id="CM000768">
    <property type="protein sequence ID" value="OQU78110.1"/>
    <property type="molecule type" value="Genomic_DNA"/>
</dbReference>
<feature type="region of interest" description="Disordered" evidence="1">
    <location>
        <begin position="94"/>
        <end position="115"/>
    </location>
</feature>
<reference evidence="3" key="3">
    <citation type="journal article" date="2018" name="Plant J.">
        <title>The Sorghum bicolor reference genome: improved assembly, gene annotations, a transcriptome atlas, and signatures of genome organization.</title>
        <authorList>
            <person name="McCormick R.F."/>
            <person name="Truong S.K."/>
            <person name="Sreedasyam A."/>
            <person name="Jenkins J."/>
            <person name="Shu S."/>
            <person name="Sims D."/>
            <person name="Kennedy M."/>
            <person name="Amirebrahimi M."/>
            <person name="Weers B.D."/>
            <person name="McKinley B."/>
            <person name="Mattison A."/>
            <person name="Morishige D.T."/>
            <person name="Grimwood J."/>
            <person name="Schmutz J."/>
            <person name="Mullet J.E."/>
        </authorList>
    </citation>
    <scope>NUCLEOTIDE SEQUENCE [LARGE SCALE GENOMIC DNA]</scope>
    <source>
        <strain evidence="3">cv. BTx623</strain>
    </source>
</reference>
<keyword evidence="3" id="KW-1185">Reference proteome</keyword>
<evidence type="ECO:0000313" key="3">
    <source>
        <dbReference type="Proteomes" id="UP000000768"/>
    </source>
</evidence>
<reference evidence="2" key="2">
    <citation type="submission" date="2017-02" db="EMBL/GenBank/DDBJ databases">
        <title>WGS assembly of Sorghum bicolor.</title>
        <authorList>
            <person name="Paterson A."/>
            <person name="Mullet J."/>
            <person name="Bowers J."/>
            <person name="Bruggmann R."/>
            <person name="Dubchak I."/>
            <person name="Grimwood J."/>
            <person name="Gundlach H."/>
            <person name="Haberer G."/>
            <person name="Hellsten U."/>
            <person name="Mitros T."/>
            <person name="Poliakov A."/>
            <person name="Schmutz J."/>
            <person name="Spannagl M."/>
            <person name="Tang H."/>
            <person name="Wang X."/>
            <person name="Wicker T."/>
            <person name="Bharti A."/>
            <person name="Chapman J."/>
            <person name="Feltus F."/>
            <person name="Gowik U."/>
            <person name="Grigoriev I."/>
            <person name="Lyons E."/>
            <person name="Maher C."/>
            <person name="Martis M."/>
            <person name="Narechania A."/>
            <person name="Otillar R."/>
            <person name="Penning B."/>
            <person name="Salamov A."/>
            <person name="Wang Y."/>
            <person name="Zhang L."/>
            <person name="Carpita N."/>
            <person name="Freeling M."/>
            <person name="Gingle A."/>
            <person name="Hash C."/>
            <person name="Keller B."/>
            <person name="Klein P."/>
            <person name="Kresovich S."/>
            <person name="Mccann M."/>
            <person name="Ming R."/>
            <person name="Peterson D."/>
            <person name="Rahman M."/>
            <person name="Ware D."/>
            <person name="Westhoff P."/>
            <person name="Mayer K."/>
            <person name="Messing J."/>
            <person name="Sims D."/>
            <person name="Jenkins J."/>
            <person name="Shu S."/>
            <person name="Rokhsar D."/>
        </authorList>
    </citation>
    <scope>NUCLEOTIDE SEQUENCE</scope>
</reference>
<sequence>MRLLRLIPRIMSFPFFTFTKRHSFPYVRQRRRVVPAAVPPHSFTGGCAVSPDGGGVSSFHLAATAVPLTCAPTSRGCDPALVRLDLHARGFPPAMRPASLGGSGKGATPSCGWRP</sequence>
<dbReference type="Proteomes" id="UP000000768">
    <property type="component" value="Chromosome 9"/>
</dbReference>